<dbReference type="STRING" id="22663.A0A218WYK7"/>
<dbReference type="EMBL" id="MTKT01002534">
    <property type="protein sequence ID" value="OWM77450.1"/>
    <property type="molecule type" value="Genomic_DNA"/>
</dbReference>
<dbReference type="PANTHER" id="PTHR31579:SF2">
    <property type="entry name" value="DUF506 FAMILY PROTEIN"/>
    <property type="match status" value="1"/>
</dbReference>
<dbReference type="Proteomes" id="UP000197138">
    <property type="component" value="Unassembled WGS sequence"/>
</dbReference>
<evidence type="ECO:0000313" key="3">
    <source>
        <dbReference type="EMBL" id="PKI51228.1"/>
    </source>
</evidence>
<dbReference type="InterPro" id="IPR006502">
    <property type="entry name" value="PDDEXK-like"/>
</dbReference>
<dbReference type="GeneID" id="116209302"/>
<proteinExistence type="predicted"/>
<evidence type="ECO:0000313" key="5">
    <source>
        <dbReference type="Proteomes" id="UP000233551"/>
    </source>
</evidence>
<reference evidence="3 5" key="3">
    <citation type="submission" date="2017-11" db="EMBL/GenBank/DDBJ databases">
        <title>De-novo sequencing of pomegranate (Punica granatum L.) genome.</title>
        <authorList>
            <person name="Akparov Z."/>
            <person name="Amiraslanov A."/>
            <person name="Hajiyeva S."/>
            <person name="Abbasov M."/>
            <person name="Kaur K."/>
            <person name="Hamwieh A."/>
            <person name="Solovyev V."/>
            <person name="Salamov A."/>
            <person name="Braich B."/>
            <person name="Kosarev P."/>
            <person name="Mahmoud A."/>
            <person name="Hajiyev E."/>
            <person name="Babayeva S."/>
            <person name="Izzatullayeva V."/>
            <person name="Mammadov A."/>
            <person name="Mammadov A."/>
            <person name="Sharifova S."/>
            <person name="Ojaghi J."/>
            <person name="Eynullazada K."/>
            <person name="Bayramov B."/>
            <person name="Abdulazimova A."/>
            <person name="Shahmuradov I."/>
        </authorList>
    </citation>
    <scope>NUCLEOTIDE SEQUENCE [LARGE SCALE GENOMIC DNA]</scope>
    <source>
        <strain evidence="3">AG2017</strain>
        <strain evidence="5">cv. AG2017</strain>
        <tissue evidence="3">Leaf</tissue>
    </source>
</reference>
<name>A0A218WYK7_PUNGR</name>
<feature type="compositionally biased region" description="Basic and acidic residues" evidence="1">
    <location>
        <begin position="60"/>
        <end position="69"/>
    </location>
</feature>
<organism evidence="2 4">
    <name type="scientific">Punica granatum</name>
    <name type="common">Pomegranate</name>
    <dbReference type="NCBI Taxonomy" id="22663"/>
    <lineage>
        <taxon>Eukaryota</taxon>
        <taxon>Viridiplantae</taxon>
        <taxon>Streptophyta</taxon>
        <taxon>Embryophyta</taxon>
        <taxon>Tracheophyta</taxon>
        <taxon>Spermatophyta</taxon>
        <taxon>Magnoliopsida</taxon>
        <taxon>eudicotyledons</taxon>
        <taxon>Gunneridae</taxon>
        <taxon>Pentapetalae</taxon>
        <taxon>rosids</taxon>
        <taxon>malvids</taxon>
        <taxon>Myrtales</taxon>
        <taxon>Lythraceae</taxon>
        <taxon>Punica</taxon>
    </lineage>
</organism>
<keyword evidence="5" id="KW-1185">Reference proteome</keyword>
<feature type="region of interest" description="Disordered" evidence="1">
    <location>
        <begin position="27"/>
        <end position="69"/>
    </location>
</feature>
<evidence type="ECO:0000256" key="1">
    <source>
        <dbReference type="SAM" id="MobiDB-lite"/>
    </source>
</evidence>
<reference evidence="2" key="2">
    <citation type="submission" date="2017-06" db="EMBL/GenBank/DDBJ databases">
        <title>The pomegranate genome and the genomics of punicalagin biosynthesis.</title>
        <authorList>
            <person name="Xu C."/>
        </authorList>
    </citation>
    <scope>NUCLEOTIDE SEQUENCE [LARGE SCALE GENOMIC DNA]</scope>
    <source>
        <tissue evidence="2">Fresh leaf</tissue>
    </source>
</reference>
<protein>
    <submittedName>
        <fullName evidence="2">Uncharacterized protein</fullName>
    </submittedName>
</protein>
<accession>A0A218WYK7</accession>
<dbReference type="Proteomes" id="UP000233551">
    <property type="component" value="Unassembled WGS sequence"/>
</dbReference>
<dbReference type="NCBIfam" id="TIGR01615">
    <property type="entry name" value="A_thal_3542"/>
    <property type="match status" value="1"/>
</dbReference>
<gene>
    <name evidence="2" type="ORF">CDL15_Pgr016847</name>
    <name evidence="3" type="ORF">CRG98_028376</name>
</gene>
<comment type="caution">
    <text evidence="2">The sequence shown here is derived from an EMBL/GenBank/DDBJ whole genome shotgun (WGS) entry which is preliminary data.</text>
</comment>
<sequence>MASRSSTWEGRELEFLELPVASPSDIDEFLEDGHRSPESLAASEGRRTEVWDEEDEENEDSSRTEESKNFWETQKQLLQAILCRSSPTESRIRSAKRAALKEIEMGPELSCDCGKQTTTPGSRCWSCLMEKLSGRLQKAGFNIAICKSKWRSSPYIPSGEHTFLDVLETKLKKGEVRVLIELNFRAEFEMARASEEYNGLVQQLPEVFVGKVERLQSVIRIVCSAAKKCMKERRMHMGPWRKERYMQAKWLGPCERRAPLPALPVGLNNRPRRPRASMLTVDLTEKLAGMHRTPVEVV</sequence>
<dbReference type="PANTHER" id="PTHR31579">
    <property type="entry name" value="OS03G0796600 PROTEIN"/>
    <property type="match status" value="1"/>
</dbReference>
<evidence type="ECO:0000313" key="4">
    <source>
        <dbReference type="Proteomes" id="UP000197138"/>
    </source>
</evidence>
<dbReference type="Pfam" id="PF04720">
    <property type="entry name" value="PDDEXK_6"/>
    <property type="match status" value="1"/>
</dbReference>
<reference evidence="4" key="1">
    <citation type="journal article" date="2017" name="Plant J.">
        <title>The pomegranate (Punica granatum L.) genome and the genomics of punicalagin biosynthesis.</title>
        <authorList>
            <person name="Qin G."/>
            <person name="Xu C."/>
            <person name="Ming R."/>
            <person name="Tang H."/>
            <person name="Guyot R."/>
            <person name="Kramer E.M."/>
            <person name="Hu Y."/>
            <person name="Yi X."/>
            <person name="Qi Y."/>
            <person name="Xu X."/>
            <person name="Gao Z."/>
            <person name="Pan H."/>
            <person name="Jian J."/>
            <person name="Tian Y."/>
            <person name="Yue Z."/>
            <person name="Xu Y."/>
        </authorList>
    </citation>
    <scope>NUCLEOTIDE SEQUENCE [LARGE SCALE GENOMIC DNA]</scope>
    <source>
        <strain evidence="4">cv. Dabenzi</strain>
    </source>
</reference>
<dbReference type="EMBL" id="PGOL01002035">
    <property type="protein sequence ID" value="PKI51228.1"/>
    <property type="molecule type" value="Genomic_DNA"/>
</dbReference>
<dbReference type="AlphaFoldDB" id="A0A218WYK7"/>
<dbReference type="OrthoDB" id="691424at2759"/>
<evidence type="ECO:0000313" key="2">
    <source>
        <dbReference type="EMBL" id="OWM77450.1"/>
    </source>
</evidence>